<proteinExistence type="predicted"/>
<dbReference type="FunFam" id="1.25.40.10:FF:001139">
    <property type="entry name" value="Uncharacterized protein"/>
    <property type="match status" value="1"/>
</dbReference>
<dbReference type="GO" id="GO:0008270">
    <property type="term" value="F:zinc ion binding"/>
    <property type="evidence" value="ECO:0007669"/>
    <property type="project" value="InterPro"/>
</dbReference>
<reference evidence="4 5" key="1">
    <citation type="journal article" date="2022" name="Nat. Plants">
        <title>Genomes of leafy and leafless Platanthera orchids illuminate the evolution of mycoheterotrophy.</title>
        <authorList>
            <person name="Li M.H."/>
            <person name="Liu K.W."/>
            <person name="Li Z."/>
            <person name="Lu H.C."/>
            <person name="Ye Q.L."/>
            <person name="Zhang D."/>
            <person name="Wang J.Y."/>
            <person name="Li Y.F."/>
            <person name="Zhong Z.M."/>
            <person name="Liu X."/>
            <person name="Yu X."/>
            <person name="Liu D.K."/>
            <person name="Tu X.D."/>
            <person name="Liu B."/>
            <person name="Hao Y."/>
            <person name="Liao X.Y."/>
            <person name="Jiang Y.T."/>
            <person name="Sun W.H."/>
            <person name="Chen J."/>
            <person name="Chen Y.Q."/>
            <person name="Ai Y."/>
            <person name="Zhai J.W."/>
            <person name="Wu S.S."/>
            <person name="Zhou Z."/>
            <person name="Hsiao Y.Y."/>
            <person name="Wu W.L."/>
            <person name="Chen Y.Y."/>
            <person name="Lin Y.F."/>
            <person name="Hsu J.L."/>
            <person name="Li C.Y."/>
            <person name="Wang Z.W."/>
            <person name="Zhao X."/>
            <person name="Zhong W.Y."/>
            <person name="Ma X.K."/>
            <person name="Ma L."/>
            <person name="Huang J."/>
            <person name="Chen G.Z."/>
            <person name="Huang M.Z."/>
            <person name="Huang L."/>
            <person name="Peng D.H."/>
            <person name="Luo Y.B."/>
            <person name="Zou S.Q."/>
            <person name="Chen S.P."/>
            <person name="Lan S."/>
            <person name="Tsai W.C."/>
            <person name="Van de Peer Y."/>
            <person name="Liu Z.J."/>
        </authorList>
    </citation>
    <scope>NUCLEOTIDE SEQUENCE [LARGE SCALE GENOMIC DNA]</scope>
    <source>
        <strain evidence="4">Lor287</strain>
    </source>
</reference>
<evidence type="ECO:0000313" key="5">
    <source>
        <dbReference type="Proteomes" id="UP001418222"/>
    </source>
</evidence>
<organism evidence="4 5">
    <name type="scientific">Platanthera zijinensis</name>
    <dbReference type="NCBI Taxonomy" id="2320716"/>
    <lineage>
        <taxon>Eukaryota</taxon>
        <taxon>Viridiplantae</taxon>
        <taxon>Streptophyta</taxon>
        <taxon>Embryophyta</taxon>
        <taxon>Tracheophyta</taxon>
        <taxon>Spermatophyta</taxon>
        <taxon>Magnoliopsida</taxon>
        <taxon>Liliopsida</taxon>
        <taxon>Asparagales</taxon>
        <taxon>Orchidaceae</taxon>
        <taxon>Orchidoideae</taxon>
        <taxon>Orchideae</taxon>
        <taxon>Orchidinae</taxon>
        <taxon>Platanthera</taxon>
    </lineage>
</organism>
<dbReference type="EMBL" id="JBBWWQ010000004">
    <property type="protein sequence ID" value="KAK8949476.1"/>
    <property type="molecule type" value="Genomic_DNA"/>
</dbReference>
<sequence length="321" mass="36350">MIAGHAHLINATEEDSYSHRSGIKALKMFAMIRRSGLKPDLFTFSSILSVCGDLAALEQGEQIHAQAMKTGFLSDLVVNSALVTMYNKCGFIEKAAKGFVEMSARTLISWTSMITAYSQHGRSMEALQLFEDMRMAGVRPNKITFVGVLSACSHVGMVHEAENYFKMMRKDWKWQDVSKVRKMMKEEKIGNIRDPSRIIIRDREYSFRADDRSHSTSSEMHGLLEDMLEKARGMGYVPYKKKTYSSTVHHSERLAVAFGLLNLLMDAAVRVVKNISMCRDCHGAMKHFSILTRREIVVRDSRRLHKFSGGRCSCGDFGAWL</sequence>
<dbReference type="PANTHER" id="PTHR47926:SF480">
    <property type="entry name" value="TETRATRICOPEPTIDE REPEAT-LIKE SUPERFAMILY PROTEIN ISOFORM 1"/>
    <property type="match status" value="1"/>
</dbReference>
<name>A0AAP0BUF3_9ASPA</name>
<evidence type="ECO:0000259" key="3">
    <source>
        <dbReference type="Pfam" id="PF14432"/>
    </source>
</evidence>
<dbReference type="AlphaFoldDB" id="A0AAP0BUF3"/>
<feature type="repeat" description="PPR" evidence="2">
    <location>
        <begin position="106"/>
        <end position="140"/>
    </location>
</feature>
<dbReference type="InterPro" id="IPR032867">
    <property type="entry name" value="DYW_dom"/>
</dbReference>
<keyword evidence="5" id="KW-1185">Reference proteome</keyword>
<dbReference type="InterPro" id="IPR046960">
    <property type="entry name" value="PPR_At4g14850-like_plant"/>
</dbReference>
<gene>
    <name evidence="4" type="primary">PCMP-H53</name>
    <name evidence="4" type="ORF">KSP39_PZI005413</name>
</gene>
<dbReference type="InterPro" id="IPR002885">
    <property type="entry name" value="PPR_rpt"/>
</dbReference>
<dbReference type="GO" id="GO:0003723">
    <property type="term" value="F:RNA binding"/>
    <property type="evidence" value="ECO:0007669"/>
    <property type="project" value="InterPro"/>
</dbReference>
<accession>A0AAP0BUF3</accession>
<keyword evidence="1" id="KW-0677">Repeat</keyword>
<evidence type="ECO:0000313" key="4">
    <source>
        <dbReference type="EMBL" id="KAK8949476.1"/>
    </source>
</evidence>
<dbReference type="InterPro" id="IPR011990">
    <property type="entry name" value="TPR-like_helical_dom_sf"/>
</dbReference>
<dbReference type="GO" id="GO:0009451">
    <property type="term" value="P:RNA modification"/>
    <property type="evidence" value="ECO:0007669"/>
    <property type="project" value="InterPro"/>
</dbReference>
<dbReference type="PANTHER" id="PTHR47926">
    <property type="entry name" value="PENTATRICOPEPTIDE REPEAT-CONTAINING PROTEIN"/>
    <property type="match status" value="1"/>
</dbReference>
<evidence type="ECO:0000256" key="2">
    <source>
        <dbReference type="PROSITE-ProRule" id="PRU00708"/>
    </source>
</evidence>
<dbReference type="Pfam" id="PF13812">
    <property type="entry name" value="PPR_3"/>
    <property type="match status" value="1"/>
</dbReference>
<dbReference type="PROSITE" id="PS51375">
    <property type="entry name" value="PPR"/>
    <property type="match status" value="1"/>
</dbReference>
<dbReference type="Pfam" id="PF14432">
    <property type="entry name" value="DYW_deaminase"/>
    <property type="match status" value="1"/>
</dbReference>
<dbReference type="NCBIfam" id="TIGR00756">
    <property type="entry name" value="PPR"/>
    <property type="match status" value="2"/>
</dbReference>
<comment type="caution">
    <text evidence="4">The sequence shown here is derived from an EMBL/GenBank/DDBJ whole genome shotgun (WGS) entry which is preliminary data.</text>
</comment>
<dbReference type="Proteomes" id="UP001418222">
    <property type="component" value="Unassembled WGS sequence"/>
</dbReference>
<evidence type="ECO:0000256" key="1">
    <source>
        <dbReference type="ARBA" id="ARBA00022737"/>
    </source>
</evidence>
<feature type="domain" description="DYW" evidence="3">
    <location>
        <begin position="248"/>
        <end position="317"/>
    </location>
</feature>
<protein>
    <submittedName>
        <fullName evidence="4">Pentatricopeptide repeat-containing protein</fullName>
    </submittedName>
</protein>
<dbReference type="Pfam" id="PF13041">
    <property type="entry name" value="PPR_2"/>
    <property type="match status" value="1"/>
</dbReference>
<dbReference type="Gene3D" id="1.25.40.10">
    <property type="entry name" value="Tetratricopeptide repeat domain"/>
    <property type="match status" value="1"/>
</dbReference>